<dbReference type="Gene3D" id="1.10.287.470">
    <property type="entry name" value="Helix hairpin bin"/>
    <property type="match status" value="1"/>
</dbReference>
<reference evidence="10 11" key="1">
    <citation type="journal article" date="2018" name="Environ. Microbiol.">
        <title>Isolation and genomic characterization of Novimethylophilus kurashikiensis gen. nov. sp. nov., a new lanthanide-dependent methylotrophic species of Methylophilaceae.</title>
        <authorList>
            <person name="Lv H."/>
            <person name="Sahin N."/>
            <person name="Tani A."/>
        </authorList>
    </citation>
    <scope>NUCLEOTIDE SEQUENCE [LARGE SCALE GENOMIC DNA]</scope>
    <source>
        <strain evidence="10 11">La2-4</strain>
    </source>
</reference>
<evidence type="ECO:0000256" key="4">
    <source>
        <dbReference type="SAM" id="Coils"/>
    </source>
</evidence>
<dbReference type="NCBIfam" id="TIGR01730">
    <property type="entry name" value="RND_mfp"/>
    <property type="match status" value="1"/>
</dbReference>
<dbReference type="Gene3D" id="2.40.420.20">
    <property type="match status" value="1"/>
</dbReference>
<dbReference type="PANTHER" id="PTHR30469">
    <property type="entry name" value="MULTIDRUG RESISTANCE PROTEIN MDTA"/>
    <property type="match status" value="1"/>
</dbReference>
<comment type="caution">
    <text evidence="10">The sequence shown here is derived from an EMBL/GenBank/DDBJ whole genome shotgun (WGS) entry which is preliminary data.</text>
</comment>
<dbReference type="AlphaFoldDB" id="A0A2R5F3P3"/>
<evidence type="ECO:0000256" key="3">
    <source>
        <dbReference type="ARBA" id="ARBA00022448"/>
    </source>
</evidence>
<evidence type="ECO:0000256" key="5">
    <source>
        <dbReference type="SAM" id="SignalP"/>
    </source>
</evidence>
<feature type="signal peptide" evidence="5">
    <location>
        <begin position="1"/>
        <end position="19"/>
    </location>
</feature>
<dbReference type="Pfam" id="PF25967">
    <property type="entry name" value="RND-MFP_C"/>
    <property type="match status" value="1"/>
</dbReference>
<dbReference type="Pfam" id="PF25876">
    <property type="entry name" value="HH_MFP_RND"/>
    <property type="match status" value="1"/>
</dbReference>
<feature type="coiled-coil region" evidence="4">
    <location>
        <begin position="87"/>
        <end position="145"/>
    </location>
</feature>
<organism evidence="10 11">
    <name type="scientific">Novimethylophilus kurashikiensis</name>
    <dbReference type="NCBI Taxonomy" id="1825523"/>
    <lineage>
        <taxon>Bacteria</taxon>
        <taxon>Pseudomonadati</taxon>
        <taxon>Pseudomonadota</taxon>
        <taxon>Betaproteobacteria</taxon>
        <taxon>Nitrosomonadales</taxon>
        <taxon>Methylophilaceae</taxon>
        <taxon>Novimethylophilus</taxon>
    </lineage>
</organism>
<dbReference type="InterPro" id="IPR058792">
    <property type="entry name" value="Beta-barrel_RND_2"/>
</dbReference>
<dbReference type="GO" id="GO:1990281">
    <property type="term" value="C:efflux pump complex"/>
    <property type="evidence" value="ECO:0007669"/>
    <property type="project" value="TreeGrafter"/>
</dbReference>
<feature type="domain" description="Multidrug resistance protein MdtA-like alpha-helical hairpin" evidence="6">
    <location>
        <begin position="88"/>
        <end position="145"/>
    </location>
</feature>
<protein>
    <submittedName>
        <fullName evidence="10">RND transporter</fullName>
    </submittedName>
</protein>
<dbReference type="InterPro" id="IPR058627">
    <property type="entry name" value="MdtA-like_C"/>
</dbReference>
<feature type="chain" id="PRO_5015309956" evidence="5">
    <location>
        <begin position="20"/>
        <end position="341"/>
    </location>
</feature>
<evidence type="ECO:0000256" key="1">
    <source>
        <dbReference type="ARBA" id="ARBA00004196"/>
    </source>
</evidence>
<dbReference type="Pfam" id="PF25954">
    <property type="entry name" value="Beta-barrel_RND_2"/>
    <property type="match status" value="1"/>
</dbReference>
<keyword evidence="3" id="KW-0813">Transport</keyword>
<comment type="subcellular location">
    <subcellularLocation>
        <location evidence="1">Cell envelope</location>
    </subcellularLocation>
</comment>
<dbReference type="Gene3D" id="2.40.50.100">
    <property type="match status" value="1"/>
</dbReference>
<keyword evidence="11" id="KW-1185">Reference proteome</keyword>
<feature type="domain" description="CusB-like beta-barrel" evidence="8">
    <location>
        <begin position="194"/>
        <end position="265"/>
    </location>
</feature>
<comment type="similarity">
    <text evidence="2">Belongs to the membrane fusion protein (MFP) (TC 8.A.1) family.</text>
</comment>
<evidence type="ECO:0000259" key="9">
    <source>
        <dbReference type="Pfam" id="PF25967"/>
    </source>
</evidence>
<dbReference type="SUPFAM" id="SSF111369">
    <property type="entry name" value="HlyD-like secretion proteins"/>
    <property type="match status" value="1"/>
</dbReference>
<dbReference type="GO" id="GO:0015562">
    <property type="term" value="F:efflux transmembrane transporter activity"/>
    <property type="evidence" value="ECO:0007669"/>
    <property type="project" value="TreeGrafter"/>
</dbReference>
<evidence type="ECO:0000259" key="6">
    <source>
        <dbReference type="Pfam" id="PF25876"/>
    </source>
</evidence>
<dbReference type="RefSeq" id="WP_181376150.1">
    <property type="nucleotide sequence ID" value="NZ_BDOQ01000002.1"/>
</dbReference>
<evidence type="ECO:0000256" key="2">
    <source>
        <dbReference type="ARBA" id="ARBA00009477"/>
    </source>
</evidence>
<evidence type="ECO:0000313" key="10">
    <source>
        <dbReference type="EMBL" id="GBG13087.1"/>
    </source>
</evidence>
<keyword evidence="5" id="KW-0732">Signal</keyword>
<dbReference type="InterPro" id="IPR058625">
    <property type="entry name" value="MdtA-like_BSH"/>
</dbReference>
<dbReference type="Pfam" id="PF25917">
    <property type="entry name" value="BSH_RND"/>
    <property type="match status" value="1"/>
</dbReference>
<sequence length="341" mass="35777">MKTLIQIFSLLLAVSSAIAAPLATAPVASSGSNGTYTAEGVVEAVKSSLIAAQVTGSVTALTVKAGDTVKAGQLLARIDTRLAAQQVATNQAQVVAAQAQLAAARKEYERKQRLYDKQYISQAALERAEADFKAAQAQTQAQTAQSGMASVQTGLHAIYAPYSGVIAEVMTEVGNMAMPDKPLIAMYEPRAMRVVANVPQSVVAKLKQQADIQVEIPGAVQGRMASRELTVLPMADAVSHVVQVRIGLPGTVSGLKPGMFSRAALPMTESDADGKLSIPASAVLRRSELNAVYVVDKQGRPQLRQVRLGRQLGDRMEVLAGVEAGEQVALDPIAAAKAVQP</sequence>
<dbReference type="InterPro" id="IPR058624">
    <property type="entry name" value="MdtA-like_HH"/>
</dbReference>
<dbReference type="PANTHER" id="PTHR30469:SF38">
    <property type="entry name" value="HLYD FAMILY SECRETION PROTEIN"/>
    <property type="match status" value="1"/>
</dbReference>
<feature type="domain" description="Multidrug resistance protein MdtA-like barrel-sandwich hybrid" evidence="7">
    <location>
        <begin position="50"/>
        <end position="178"/>
    </location>
</feature>
<accession>A0A2R5F3P3</accession>
<gene>
    <name evidence="10" type="ORF">NMK_0625</name>
</gene>
<dbReference type="InterPro" id="IPR006143">
    <property type="entry name" value="RND_pump_MFP"/>
</dbReference>
<evidence type="ECO:0000259" key="8">
    <source>
        <dbReference type="Pfam" id="PF25954"/>
    </source>
</evidence>
<name>A0A2R5F3P3_9PROT</name>
<feature type="domain" description="Multidrug resistance protein MdtA-like C-terminal permuted SH3" evidence="9">
    <location>
        <begin position="278"/>
        <end position="331"/>
    </location>
</feature>
<keyword evidence="4" id="KW-0175">Coiled coil</keyword>
<evidence type="ECO:0000259" key="7">
    <source>
        <dbReference type="Pfam" id="PF25917"/>
    </source>
</evidence>
<proteinExistence type="inferred from homology"/>
<dbReference type="Proteomes" id="UP000245081">
    <property type="component" value="Unassembled WGS sequence"/>
</dbReference>
<evidence type="ECO:0000313" key="11">
    <source>
        <dbReference type="Proteomes" id="UP000245081"/>
    </source>
</evidence>
<dbReference type="EMBL" id="BDOQ01000002">
    <property type="protein sequence ID" value="GBG13087.1"/>
    <property type="molecule type" value="Genomic_DNA"/>
</dbReference>
<dbReference type="Gene3D" id="2.40.30.170">
    <property type="match status" value="1"/>
</dbReference>